<reference evidence="1" key="2">
    <citation type="submission" date="2020-09" db="EMBL/GenBank/DDBJ databases">
        <authorList>
            <person name="Sun Q."/>
            <person name="Kim S."/>
        </authorList>
    </citation>
    <scope>NUCLEOTIDE SEQUENCE</scope>
    <source>
        <strain evidence="1">KCTC 12711</strain>
    </source>
</reference>
<protein>
    <submittedName>
        <fullName evidence="1">Uncharacterized protein</fullName>
    </submittedName>
</protein>
<evidence type="ECO:0000313" key="1">
    <source>
        <dbReference type="EMBL" id="GGZ97285.1"/>
    </source>
</evidence>
<dbReference type="EMBL" id="BMXA01000001">
    <property type="protein sequence ID" value="GGZ97285.1"/>
    <property type="molecule type" value="Genomic_DNA"/>
</dbReference>
<keyword evidence="2" id="KW-1185">Reference proteome</keyword>
<organism evidence="1 2">
    <name type="scientific">Arenicella chitinivorans</name>
    <dbReference type="NCBI Taxonomy" id="1329800"/>
    <lineage>
        <taxon>Bacteria</taxon>
        <taxon>Pseudomonadati</taxon>
        <taxon>Pseudomonadota</taxon>
        <taxon>Gammaproteobacteria</taxon>
        <taxon>Arenicellales</taxon>
        <taxon>Arenicellaceae</taxon>
        <taxon>Arenicella</taxon>
    </lineage>
</organism>
<reference evidence="1" key="1">
    <citation type="journal article" date="2014" name="Int. J. Syst. Evol. Microbiol.">
        <title>Complete genome sequence of Corynebacterium casei LMG S-19264T (=DSM 44701T), isolated from a smear-ripened cheese.</title>
        <authorList>
            <consortium name="US DOE Joint Genome Institute (JGI-PGF)"/>
            <person name="Walter F."/>
            <person name="Albersmeier A."/>
            <person name="Kalinowski J."/>
            <person name="Ruckert C."/>
        </authorList>
    </citation>
    <scope>NUCLEOTIDE SEQUENCE</scope>
    <source>
        <strain evidence="1">KCTC 12711</strain>
    </source>
</reference>
<dbReference type="AlphaFoldDB" id="A0A918VGK9"/>
<dbReference type="Proteomes" id="UP000614811">
    <property type="component" value="Unassembled WGS sequence"/>
</dbReference>
<comment type="caution">
    <text evidence="1">The sequence shown here is derived from an EMBL/GenBank/DDBJ whole genome shotgun (WGS) entry which is preliminary data.</text>
</comment>
<sequence length="54" mass="6146">MSTKTVVQSCFGVDWVTARYWNTTFGSGANHVPAEIQRNDEQSCYATIDLYRNL</sequence>
<evidence type="ECO:0000313" key="2">
    <source>
        <dbReference type="Proteomes" id="UP000614811"/>
    </source>
</evidence>
<accession>A0A918VGK9</accession>
<name>A0A918VGK9_9GAMM</name>
<gene>
    <name evidence="1" type="ORF">GCM10008090_01950</name>
</gene>
<proteinExistence type="predicted"/>